<organism evidence="1 2">
    <name type="scientific">Steinernema glaseri</name>
    <dbReference type="NCBI Taxonomy" id="37863"/>
    <lineage>
        <taxon>Eukaryota</taxon>
        <taxon>Metazoa</taxon>
        <taxon>Ecdysozoa</taxon>
        <taxon>Nematoda</taxon>
        <taxon>Chromadorea</taxon>
        <taxon>Rhabditida</taxon>
        <taxon>Tylenchina</taxon>
        <taxon>Panagrolaimomorpha</taxon>
        <taxon>Strongyloidoidea</taxon>
        <taxon>Steinernematidae</taxon>
        <taxon>Steinernema</taxon>
    </lineage>
</organism>
<proteinExistence type="predicted"/>
<dbReference type="WBParaSite" id="L893_g30919.t1">
    <property type="protein sequence ID" value="L893_g30919.t1"/>
    <property type="gene ID" value="L893_g30919"/>
</dbReference>
<evidence type="ECO:0000313" key="1">
    <source>
        <dbReference type="Proteomes" id="UP000095287"/>
    </source>
</evidence>
<name>A0A1I7ZYK6_9BILA</name>
<dbReference type="Proteomes" id="UP000095287">
    <property type="component" value="Unplaced"/>
</dbReference>
<reference evidence="2" key="1">
    <citation type="submission" date="2016-11" db="UniProtKB">
        <authorList>
            <consortium name="WormBaseParasite"/>
        </authorList>
    </citation>
    <scope>IDENTIFICATION</scope>
</reference>
<evidence type="ECO:0000313" key="2">
    <source>
        <dbReference type="WBParaSite" id="L893_g30919.t1"/>
    </source>
</evidence>
<sequence>MEITKTRPRNLEIASRAHQSLTFRPILSLSLAPTLGNNLSRLDSRSTPSVQLRWRLDRLAKIASPEFLSVFPSYCCLADDAAKFVDDRIGSAALALWPAGGSLIGFLPFSRRSPSCVDLAVTGSDRLGRTLLFQHIFRSRRCAVKPHAVGPLPFLQPLLLPVMLRGKPPDRLSGDE</sequence>
<accession>A0A1I7ZYK6</accession>
<keyword evidence="1" id="KW-1185">Reference proteome</keyword>
<protein>
    <submittedName>
        <fullName evidence="2">Uncharacterized protein</fullName>
    </submittedName>
</protein>
<dbReference type="AlphaFoldDB" id="A0A1I7ZYK6"/>